<dbReference type="PIRSF" id="PIRSF016578">
    <property type="entry name" value="HsaA"/>
    <property type="match status" value="1"/>
</dbReference>
<feature type="domain" description="Acyl-CoA dehydrogenase C-terminal" evidence="2">
    <location>
        <begin position="247"/>
        <end position="372"/>
    </location>
</feature>
<evidence type="ECO:0000313" key="3">
    <source>
        <dbReference type="EMBL" id="EKE71113.1"/>
    </source>
</evidence>
<dbReference type="SUPFAM" id="SSF47203">
    <property type="entry name" value="Acyl-CoA dehydrogenase C-terminal domain-like"/>
    <property type="match status" value="1"/>
</dbReference>
<dbReference type="RefSeq" id="WP_009571974.1">
    <property type="nucleotide sequence ID" value="NZ_AMRK01000005.1"/>
</dbReference>
<keyword evidence="1" id="KW-0560">Oxidoreductase</keyword>
<dbReference type="GO" id="GO:0033539">
    <property type="term" value="P:fatty acid beta-oxidation using acyl-CoA dehydrogenase"/>
    <property type="evidence" value="ECO:0007669"/>
    <property type="project" value="TreeGrafter"/>
</dbReference>
<dbReference type="Gene3D" id="1.10.540.10">
    <property type="entry name" value="Acyl-CoA dehydrogenase/oxidase, N-terminal domain"/>
    <property type="match status" value="1"/>
</dbReference>
<evidence type="ECO:0000259" key="2">
    <source>
        <dbReference type="Pfam" id="PF08028"/>
    </source>
</evidence>
<dbReference type="InterPro" id="IPR050741">
    <property type="entry name" value="Acyl-CoA_dehydrogenase"/>
</dbReference>
<gene>
    <name evidence="3" type="ORF">B30_10130</name>
</gene>
<dbReference type="GO" id="GO:0003995">
    <property type="term" value="F:acyl-CoA dehydrogenase activity"/>
    <property type="evidence" value="ECO:0007669"/>
    <property type="project" value="TreeGrafter"/>
</dbReference>
<dbReference type="InterPro" id="IPR046373">
    <property type="entry name" value="Acyl-CoA_Oxase/DH_mid-dom_sf"/>
</dbReference>
<sequence length="395" mass="41460">MTAASKSLTQELIAKVHGIGPILRDNAAETDAGRRVTDASIQALDSIGIFGINALKAYGGFEGGARMLLDVTTVIGTYCPNSAWISVISSVSSQLALRFPESAWKRAFSKGKYERMASVITNLGATAVRESDGYRVNGEWAWGSNILNSEWAIGAIAVIEAEGADPAPGFVLLHKSDFTIKDTWYTIGMRGTGSNNFVAQNVVVPADQIADGGSVLGPGYEMSPEASFLQRLTPVSMFPTVIISGPLGGAKAALDYVIDAAGKRPITYSTYHPQNTSGAFVQAIGMAKAKIDAAEMSLQAAADLIDAAAMGTTPLSPEDRARVRNYGAHATANLGEVMNDLATIHGTATFAERSPLGRLWRDVNTGARHAIAASPLCYEIGGASLLGITPPTPLV</sequence>
<dbReference type="GO" id="GO:0050660">
    <property type="term" value="F:flavin adenine dinucleotide binding"/>
    <property type="evidence" value="ECO:0007669"/>
    <property type="project" value="InterPro"/>
</dbReference>
<dbReference type="PATRIC" id="fig|1208323.3.peg.2097"/>
<dbReference type="Pfam" id="PF08028">
    <property type="entry name" value="Acyl-CoA_dh_2"/>
    <property type="match status" value="1"/>
</dbReference>
<dbReference type="STRING" id="1208323.B30_10130"/>
<dbReference type="EMBL" id="AMRK01000005">
    <property type="protein sequence ID" value="EKE71113.1"/>
    <property type="molecule type" value="Genomic_DNA"/>
</dbReference>
<dbReference type="eggNOG" id="COG1960">
    <property type="taxonomic scope" value="Bacteria"/>
</dbReference>
<evidence type="ECO:0000313" key="4">
    <source>
        <dbReference type="Proteomes" id="UP000006762"/>
    </source>
</evidence>
<dbReference type="AlphaFoldDB" id="K2J7J8"/>
<comment type="caution">
    <text evidence="3">The sequence shown here is derived from an EMBL/GenBank/DDBJ whole genome shotgun (WGS) entry which is preliminary data.</text>
</comment>
<dbReference type="Gene3D" id="2.40.110.10">
    <property type="entry name" value="Butyryl-CoA Dehydrogenase, subunit A, domain 2"/>
    <property type="match status" value="1"/>
</dbReference>
<dbReference type="InterPro" id="IPR036250">
    <property type="entry name" value="AcylCo_DH-like_C"/>
</dbReference>
<dbReference type="PANTHER" id="PTHR48083">
    <property type="entry name" value="MEDIUM-CHAIN SPECIFIC ACYL-COA DEHYDROGENASE, MITOCHONDRIAL-RELATED"/>
    <property type="match status" value="1"/>
</dbReference>
<dbReference type="Gene3D" id="1.20.140.10">
    <property type="entry name" value="Butyryl-CoA Dehydrogenase, subunit A, domain 3"/>
    <property type="match status" value="1"/>
</dbReference>
<dbReference type="OrthoDB" id="7316074at2"/>
<organism evidence="3 4">
    <name type="scientific">Celeribacter baekdonensis B30</name>
    <dbReference type="NCBI Taxonomy" id="1208323"/>
    <lineage>
        <taxon>Bacteria</taxon>
        <taxon>Pseudomonadati</taxon>
        <taxon>Pseudomonadota</taxon>
        <taxon>Alphaproteobacteria</taxon>
        <taxon>Rhodobacterales</taxon>
        <taxon>Roseobacteraceae</taxon>
        <taxon>Celeribacter</taxon>
    </lineage>
</organism>
<dbReference type="GO" id="GO:0016712">
    <property type="term" value="F:oxidoreductase activity, acting on paired donors, with incorporation or reduction of molecular oxygen, reduced flavin or flavoprotein as one donor, and incorporation of one atom of oxygen"/>
    <property type="evidence" value="ECO:0007669"/>
    <property type="project" value="TreeGrafter"/>
</dbReference>
<accession>K2J7J8</accession>
<dbReference type="SUPFAM" id="SSF56645">
    <property type="entry name" value="Acyl-CoA dehydrogenase NM domain-like"/>
    <property type="match status" value="1"/>
</dbReference>
<proteinExistence type="predicted"/>
<keyword evidence="4" id="KW-1185">Reference proteome</keyword>
<name>K2J7J8_9RHOB</name>
<dbReference type="InterPro" id="IPR013107">
    <property type="entry name" value="Acyl-CoA_DH_C"/>
</dbReference>
<dbReference type="PANTHER" id="PTHR48083:SF19">
    <property type="entry name" value="FLAVIN-DEPENDENT MONOOXYGENASE, OXYGENASE SUBUNIT HSAA"/>
    <property type="match status" value="1"/>
</dbReference>
<dbReference type="InterPro" id="IPR009100">
    <property type="entry name" value="AcylCoA_DH/oxidase_NM_dom_sf"/>
</dbReference>
<dbReference type="Proteomes" id="UP000006762">
    <property type="component" value="Unassembled WGS sequence"/>
</dbReference>
<dbReference type="InterPro" id="IPR037069">
    <property type="entry name" value="AcylCoA_DH/ox_N_sf"/>
</dbReference>
<evidence type="ECO:0000256" key="1">
    <source>
        <dbReference type="ARBA" id="ARBA00023002"/>
    </source>
</evidence>
<reference evidence="3 4" key="1">
    <citation type="submission" date="2012-09" db="EMBL/GenBank/DDBJ databases">
        <title>Celeribacter baekdonensis B30 Genome Sequencing.</title>
        <authorList>
            <person name="Wang W."/>
        </authorList>
    </citation>
    <scope>NUCLEOTIDE SEQUENCE [LARGE SCALE GENOMIC DNA]</scope>
    <source>
        <strain evidence="3 4">B30</strain>
    </source>
</reference>
<protein>
    <submittedName>
        <fullName evidence="3">Acyl-CoA dehydrogenase</fullName>
    </submittedName>
</protein>
<dbReference type="GO" id="GO:0005737">
    <property type="term" value="C:cytoplasm"/>
    <property type="evidence" value="ECO:0007669"/>
    <property type="project" value="TreeGrafter"/>
</dbReference>